<protein>
    <recommendedName>
        <fullName evidence="6">Diguanylate cyclase/phosphodiesterase</fullName>
    </recommendedName>
</protein>
<evidence type="ECO:0000259" key="2">
    <source>
        <dbReference type="PROSITE" id="PS50883"/>
    </source>
</evidence>
<keyword evidence="5" id="KW-1185">Reference proteome</keyword>
<dbReference type="EMBL" id="BMLT01000003">
    <property type="protein sequence ID" value="GGO79048.1"/>
    <property type="molecule type" value="Genomic_DNA"/>
</dbReference>
<gene>
    <name evidence="4" type="ORF">GCM10011348_12380</name>
</gene>
<dbReference type="InterPro" id="IPR035919">
    <property type="entry name" value="EAL_sf"/>
</dbReference>
<keyword evidence="1" id="KW-0472">Membrane</keyword>
<dbReference type="PANTHER" id="PTHR33121">
    <property type="entry name" value="CYCLIC DI-GMP PHOSPHODIESTERASE PDEF"/>
    <property type="match status" value="1"/>
</dbReference>
<keyword evidence="1" id="KW-0812">Transmembrane</keyword>
<dbReference type="InterPro" id="IPR001633">
    <property type="entry name" value="EAL_dom"/>
</dbReference>
<reference evidence="4 5" key="1">
    <citation type="journal article" date="2014" name="Int. J. Syst. Evol. Microbiol.">
        <title>Complete genome sequence of Corynebacterium casei LMG S-19264T (=DSM 44701T), isolated from a smear-ripened cheese.</title>
        <authorList>
            <consortium name="US DOE Joint Genome Institute (JGI-PGF)"/>
            <person name="Walter F."/>
            <person name="Albersmeier A."/>
            <person name="Kalinowski J."/>
            <person name="Ruckert C."/>
        </authorList>
    </citation>
    <scope>NUCLEOTIDE SEQUENCE [LARGE SCALE GENOMIC DNA]</scope>
    <source>
        <strain evidence="4 5">CGMCC 1.7286</strain>
    </source>
</reference>
<organism evidence="4 5">
    <name type="scientific">Marinobacterium nitratireducens</name>
    <dbReference type="NCBI Taxonomy" id="518897"/>
    <lineage>
        <taxon>Bacteria</taxon>
        <taxon>Pseudomonadati</taxon>
        <taxon>Pseudomonadota</taxon>
        <taxon>Gammaproteobacteria</taxon>
        <taxon>Oceanospirillales</taxon>
        <taxon>Oceanospirillaceae</taxon>
        <taxon>Marinobacterium</taxon>
    </lineage>
</organism>
<dbReference type="GO" id="GO:0071111">
    <property type="term" value="F:cyclic-guanylate-specific phosphodiesterase activity"/>
    <property type="evidence" value="ECO:0007669"/>
    <property type="project" value="InterPro"/>
</dbReference>
<dbReference type="InterPro" id="IPR050706">
    <property type="entry name" value="Cyclic-di-GMP_PDE-like"/>
</dbReference>
<evidence type="ECO:0000313" key="5">
    <source>
        <dbReference type="Proteomes" id="UP000599578"/>
    </source>
</evidence>
<dbReference type="RefSeq" id="WP_188859543.1">
    <property type="nucleotide sequence ID" value="NZ_BMLT01000003.1"/>
</dbReference>
<dbReference type="PROSITE" id="PS50883">
    <property type="entry name" value="EAL"/>
    <property type="match status" value="1"/>
</dbReference>
<dbReference type="Gene3D" id="3.20.20.450">
    <property type="entry name" value="EAL domain"/>
    <property type="match status" value="1"/>
</dbReference>
<dbReference type="Pfam" id="PF00563">
    <property type="entry name" value="EAL"/>
    <property type="match status" value="1"/>
</dbReference>
<dbReference type="CDD" id="cd01948">
    <property type="entry name" value="EAL"/>
    <property type="match status" value="1"/>
</dbReference>
<feature type="transmembrane region" description="Helical" evidence="1">
    <location>
        <begin position="59"/>
        <end position="85"/>
    </location>
</feature>
<dbReference type="SUPFAM" id="SSF141868">
    <property type="entry name" value="EAL domain-like"/>
    <property type="match status" value="1"/>
</dbReference>
<feature type="domain" description="EAL" evidence="2">
    <location>
        <begin position="307"/>
        <end position="560"/>
    </location>
</feature>
<evidence type="ECO:0000313" key="4">
    <source>
        <dbReference type="EMBL" id="GGO79048.1"/>
    </source>
</evidence>
<dbReference type="Pfam" id="PF00990">
    <property type="entry name" value="GGDEF"/>
    <property type="match status" value="1"/>
</dbReference>
<feature type="domain" description="GGDEF" evidence="3">
    <location>
        <begin position="166"/>
        <end position="298"/>
    </location>
</feature>
<dbReference type="PROSITE" id="PS50887">
    <property type="entry name" value="GGDEF"/>
    <property type="match status" value="1"/>
</dbReference>
<dbReference type="InterPro" id="IPR000160">
    <property type="entry name" value="GGDEF_dom"/>
</dbReference>
<dbReference type="InterPro" id="IPR029787">
    <property type="entry name" value="Nucleotide_cyclase"/>
</dbReference>
<keyword evidence="1" id="KW-1133">Transmembrane helix</keyword>
<sequence>MNTLLKSDGFGRLTLFEFAFRYPHALRTIVAPLLFLLMVGVYMLVYTTGGIKYVYSHSMYLVVLLGGFVFGTKGGSAIGIIAGVVLGPFMPIDTETGEMQKTVNWLYRTGFFTAAGFICGAASDFARQYVAHNKWFMRHDTVTGLTNRMGLIENLSEIKGGTDSKDVESLAVVSLENVAEVEAVYGLGVTDQIITQLARRMTARLGQDASLYRISNHQLAALITCSHDEDIESVLAGLVDEFGDPFEYGAVYIHGDVRIGLTELVVLEEAPDHYLRRAESALRNASEKSQHWMRFTPTLDDTNTREYLEILGELKSALASDQLRLHYQPKVSLATGQIHAVEALMRWQHPVRGFIPPSKFIPRAELSTMIDRLTEWAIDTSLAQHVFWRNQGIELSMAVNISTRNLLKSIFSDTVLQLLKKHQVVASRLELEITEASFMQDIDSTIVELKKLSDSGVVVSIDDFGTGYSSLKYLNMLPASVIKIDQSFIRSLSESSSSALIVKAAVNMAHDLGKNVIAEGVEEADAFSFLAEIGCDLAQGYLISKPLPAKEFTRWYLERGGYYRLDGSC</sequence>
<accession>A0A917ZAP9</accession>
<dbReference type="SUPFAM" id="SSF55073">
    <property type="entry name" value="Nucleotide cyclase"/>
    <property type="match status" value="1"/>
</dbReference>
<proteinExistence type="predicted"/>
<dbReference type="PANTHER" id="PTHR33121:SF19">
    <property type="entry name" value="CYCLIC DI-GMP PHOSPHODIESTERASE PA2567"/>
    <property type="match status" value="1"/>
</dbReference>
<dbReference type="SMART" id="SM00267">
    <property type="entry name" value="GGDEF"/>
    <property type="match status" value="1"/>
</dbReference>
<dbReference type="InterPro" id="IPR043128">
    <property type="entry name" value="Rev_trsase/Diguanyl_cyclase"/>
</dbReference>
<evidence type="ECO:0000259" key="3">
    <source>
        <dbReference type="PROSITE" id="PS50887"/>
    </source>
</evidence>
<dbReference type="AlphaFoldDB" id="A0A917ZAP9"/>
<evidence type="ECO:0008006" key="6">
    <source>
        <dbReference type="Google" id="ProtNLM"/>
    </source>
</evidence>
<comment type="caution">
    <text evidence="4">The sequence shown here is derived from an EMBL/GenBank/DDBJ whole genome shotgun (WGS) entry which is preliminary data.</text>
</comment>
<dbReference type="SMART" id="SM00052">
    <property type="entry name" value="EAL"/>
    <property type="match status" value="1"/>
</dbReference>
<name>A0A917ZAP9_9GAMM</name>
<dbReference type="Gene3D" id="3.30.70.270">
    <property type="match status" value="1"/>
</dbReference>
<dbReference type="Proteomes" id="UP000599578">
    <property type="component" value="Unassembled WGS sequence"/>
</dbReference>
<feature type="transmembrane region" description="Helical" evidence="1">
    <location>
        <begin position="25"/>
        <end position="47"/>
    </location>
</feature>
<evidence type="ECO:0000256" key="1">
    <source>
        <dbReference type="SAM" id="Phobius"/>
    </source>
</evidence>